<name>A0A9W9S0X3_9EURO</name>
<gene>
    <name evidence="2" type="ORF">N7496_006085</name>
</gene>
<protein>
    <submittedName>
        <fullName evidence="2">Uncharacterized protein</fullName>
    </submittedName>
</protein>
<accession>A0A9W9S0X3</accession>
<dbReference type="OrthoDB" id="4361315at2759"/>
<feature type="compositionally biased region" description="Polar residues" evidence="1">
    <location>
        <begin position="100"/>
        <end position="112"/>
    </location>
</feature>
<evidence type="ECO:0000313" key="2">
    <source>
        <dbReference type="EMBL" id="KAJ5369993.1"/>
    </source>
</evidence>
<dbReference type="RefSeq" id="XP_056554427.1">
    <property type="nucleotide sequence ID" value="XM_056699014.1"/>
</dbReference>
<dbReference type="EMBL" id="JAPZBS010000005">
    <property type="protein sequence ID" value="KAJ5369993.1"/>
    <property type="molecule type" value="Genomic_DNA"/>
</dbReference>
<feature type="region of interest" description="Disordered" evidence="1">
    <location>
        <begin position="57"/>
        <end position="132"/>
    </location>
</feature>
<feature type="compositionally biased region" description="Basic and acidic residues" evidence="1">
    <location>
        <begin position="87"/>
        <end position="97"/>
    </location>
</feature>
<keyword evidence="3" id="KW-1185">Reference proteome</keyword>
<reference evidence="2" key="2">
    <citation type="journal article" date="2023" name="IMA Fungus">
        <title>Comparative genomic study of the Penicillium genus elucidates a diverse pangenome and 15 lateral gene transfer events.</title>
        <authorList>
            <person name="Petersen C."/>
            <person name="Sorensen T."/>
            <person name="Nielsen M.R."/>
            <person name="Sondergaard T.E."/>
            <person name="Sorensen J.L."/>
            <person name="Fitzpatrick D.A."/>
            <person name="Frisvad J.C."/>
            <person name="Nielsen K.L."/>
        </authorList>
    </citation>
    <scope>NUCLEOTIDE SEQUENCE</scope>
    <source>
        <strain evidence="2">IBT 29864</strain>
    </source>
</reference>
<evidence type="ECO:0000256" key="1">
    <source>
        <dbReference type="SAM" id="MobiDB-lite"/>
    </source>
</evidence>
<proteinExistence type="predicted"/>
<reference evidence="2" key="1">
    <citation type="submission" date="2022-11" db="EMBL/GenBank/DDBJ databases">
        <authorList>
            <person name="Petersen C."/>
        </authorList>
    </citation>
    <scope>NUCLEOTIDE SEQUENCE</scope>
    <source>
        <strain evidence="2">IBT 29864</strain>
    </source>
</reference>
<dbReference type="AlphaFoldDB" id="A0A9W9S0X3"/>
<dbReference type="Proteomes" id="UP001147782">
    <property type="component" value="Unassembled WGS sequence"/>
</dbReference>
<sequence>MFHWDPAFAGFTPVEPPATHYFGTYPPLSYPVSHSGPSNTFHQGIQGERCWDSIVPQPARQPTTYRPIMPRPSPAGSPERTKKRKRNPTERSGKRPVQEISMQTSGTISKVNDTNKDAATEPSTPEDAEMSVETLQRSLKTQALQSIAIFRTLIESLREYDLDVETLNCWEAEIGDTDASYIPVKVKDTSKVFVSLQELNSVLITCFGASDPERHVILRAQALRLLNCMLIFAVQYHLLHTPGACVEIGKWMERLCRDRSVTQGQ</sequence>
<comment type="caution">
    <text evidence="2">The sequence shown here is derived from an EMBL/GenBank/DDBJ whole genome shotgun (WGS) entry which is preliminary data.</text>
</comment>
<evidence type="ECO:0000313" key="3">
    <source>
        <dbReference type="Proteomes" id="UP001147782"/>
    </source>
</evidence>
<dbReference type="GeneID" id="81438193"/>
<organism evidence="2 3">
    <name type="scientific">Penicillium cataractarum</name>
    <dbReference type="NCBI Taxonomy" id="2100454"/>
    <lineage>
        <taxon>Eukaryota</taxon>
        <taxon>Fungi</taxon>
        <taxon>Dikarya</taxon>
        <taxon>Ascomycota</taxon>
        <taxon>Pezizomycotina</taxon>
        <taxon>Eurotiomycetes</taxon>
        <taxon>Eurotiomycetidae</taxon>
        <taxon>Eurotiales</taxon>
        <taxon>Aspergillaceae</taxon>
        <taxon>Penicillium</taxon>
    </lineage>
</organism>